<protein>
    <submittedName>
        <fullName evidence="4">Rho-GAP domain-containing protein</fullName>
    </submittedName>
</protein>
<dbReference type="PANTHER" id="PTHR23179">
    <property type="entry name" value="T-CELL ACTIVATION RHO GTPASE ACTIVATING PROTEIN-RELATED"/>
    <property type="match status" value="1"/>
</dbReference>
<dbReference type="AlphaFoldDB" id="A0A3Q0KDQ5"/>
<dbReference type="STRING" id="6183.A0A3Q0KDQ5"/>
<feature type="domain" description="Rho-GAP" evidence="2">
    <location>
        <begin position="31"/>
        <end position="212"/>
    </location>
</feature>
<dbReference type="GO" id="GO:0007165">
    <property type="term" value="P:signal transduction"/>
    <property type="evidence" value="ECO:0007669"/>
    <property type="project" value="InterPro"/>
</dbReference>
<dbReference type="Gene3D" id="1.10.555.10">
    <property type="entry name" value="Rho GTPase activation protein"/>
    <property type="match status" value="1"/>
</dbReference>
<dbReference type="PROSITE" id="PS50238">
    <property type="entry name" value="RHOGAP"/>
    <property type="match status" value="1"/>
</dbReference>
<reference evidence="4" key="2">
    <citation type="submission" date="2018-12" db="UniProtKB">
        <authorList>
            <consortium name="WormBaseParasite"/>
        </authorList>
    </citation>
    <scope>IDENTIFICATION</scope>
    <source>
        <strain evidence="4">Puerto Rican</strain>
    </source>
</reference>
<dbReference type="CDD" id="cd00159">
    <property type="entry name" value="RhoGAP"/>
    <property type="match status" value="1"/>
</dbReference>
<reference evidence="3" key="1">
    <citation type="journal article" date="2012" name="PLoS Negl. Trop. Dis.">
        <title>A systematically improved high quality genome and transcriptome of the human blood fluke Schistosoma mansoni.</title>
        <authorList>
            <person name="Protasio A.V."/>
            <person name="Tsai I.J."/>
            <person name="Babbage A."/>
            <person name="Nichol S."/>
            <person name="Hunt M."/>
            <person name="Aslett M.A."/>
            <person name="De Silva N."/>
            <person name="Velarde G.S."/>
            <person name="Anderson T.J."/>
            <person name="Clark R.C."/>
            <person name="Davidson C."/>
            <person name="Dillon G.P."/>
            <person name="Holroyd N.E."/>
            <person name="LoVerde P.T."/>
            <person name="Lloyd C."/>
            <person name="McQuillan J."/>
            <person name="Oliveira G."/>
            <person name="Otto T.D."/>
            <person name="Parker-Manuel S.J."/>
            <person name="Quail M.A."/>
            <person name="Wilson R.A."/>
            <person name="Zerlotini A."/>
            <person name="Dunne D.W."/>
            <person name="Berriman M."/>
        </authorList>
    </citation>
    <scope>NUCLEOTIDE SEQUENCE [LARGE SCALE GENOMIC DNA]</scope>
    <source>
        <strain evidence="3">Puerto Rican</strain>
    </source>
</reference>
<dbReference type="PANTHER" id="PTHR23179:SF27">
    <property type="entry name" value="RHO GTPASE ACTIVATING PROTEIN AT 71E, ISOFORM D"/>
    <property type="match status" value="1"/>
</dbReference>
<dbReference type="SUPFAM" id="SSF48350">
    <property type="entry name" value="GTPase activation domain, GAP"/>
    <property type="match status" value="1"/>
</dbReference>
<accession>A0A3Q0KDQ5</accession>
<evidence type="ECO:0000256" key="1">
    <source>
        <dbReference type="SAM" id="MobiDB-lite"/>
    </source>
</evidence>
<evidence type="ECO:0000313" key="4">
    <source>
        <dbReference type="WBParaSite" id="Smp_028650.1"/>
    </source>
</evidence>
<dbReference type="InterPro" id="IPR000198">
    <property type="entry name" value="RhoGAP_dom"/>
</dbReference>
<feature type="region of interest" description="Disordered" evidence="1">
    <location>
        <begin position="618"/>
        <end position="637"/>
    </location>
</feature>
<feature type="region of interest" description="Disordered" evidence="1">
    <location>
        <begin position="415"/>
        <end position="443"/>
    </location>
</feature>
<feature type="compositionally biased region" description="Polar residues" evidence="1">
    <location>
        <begin position="625"/>
        <end position="637"/>
    </location>
</feature>
<dbReference type="GO" id="GO:0005096">
    <property type="term" value="F:GTPase activator activity"/>
    <property type="evidence" value="ECO:0007669"/>
    <property type="project" value="TreeGrafter"/>
</dbReference>
<dbReference type="Pfam" id="PF00620">
    <property type="entry name" value="RhoGAP"/>
    <property type="match status" value="1"/>
</dbReference>
<feature type="compositionally biased region" description="Polar residues" evidence="1">
    <location>
        <begin position="415"/>
        <end position="427"/>
    </location>
</feature>
<dbReference type="InParanoid" id="A0A3Q0KDQ5"/>
<organism evidence="3 4">
    <name type="scientific">Schistosoma mansoni</name>
    <name type="common">Blood fluke</name>
    <dbReference type="NCBI Taxonomy" id="6183"/>
    <lineage>
        <taxon>Eukaryota</taxon>
        <taxon>Metazoa</taxon>
        <taxon>Spiralia</taxon>
        <taxon>Lophotrochozoa</taxon>
        <taxon>Platyhelminthes</taxon>
        <taxon>Trematoda</taxon>
        <taxon>Digenea</taxon>
        <taxon>Strigeidida</taxon>
        <taxon>Schistosomatoidea</taxon>
        <taxon>Schistosomatidae</taxon>
        <taxon>Schistosoma</taxon>
    </lineage>
</organism>
<feature type="region of interest" description="Disordered" evidence="1">
    <location>
        <begin position="694"/>
        <end position="716"/>
    </location>
</feature>
<keyword evidence="3" id="KW-1185">Reference proteome</keyword>
<evidence type="ECO:0000259" key="2">
    <source>
        <dbReference type="PROSITE" id="PS50238"/>
    </source>
</evidence>
<dbReference type="SMART" id="SM00324">
    <property type="entry name" value="RhoGAP"/>
    <property type="match status" value="1"/>
</dbReference>
<sequence>MIHMPLFENIRKCVCRRHGLSRRLTRVLFNVKINESFKSQNIPSQIRDLLVYIAREGVAVTDLFRRPGNQQDMKKIISDLEAGRPIRWTDYNFYTLANIAKRYLLHIEGGILGPESEEQLLSTLDIPDDQARIEAMHCVIVSQPRPVQQLLALLFGIWFRMIYHTEVNAMSVEAVAKSVAGSVFPSCTTTPRKVERASKVMEYLITGFASADLFSRELIEYFTLETKTSISRVEKFKYEFRFPKDVPREKSVRLFVRMLLEEGRKHGFHLIKDAVSKEVFEKAACNNISTPNSAMNSGSNQVTSRLDDNLLVENIPPNVSYIQNISSTQSESYISGDGTILYTEASSTLTPTLLRRENRPFEIDTGRFDILNAPIQQTSEKRTCVTTTPIGKTSHHTTPVVNLDPLNSHDFSNPTTTVMNSDNSSKNFKPPSVVSSIPSVGNKESNAKLKSATYGTPSSQSVCFNSVKRRQLERLQKRSDWFLSPPAGLRSSTGLMHLNPSTPGTVHGSIPQIQNKLNTSQTNNNKSNFRNYPVVSTEPHSLSDLDSSSLMDIDLSEDATTTNDYIQNLSQFNINGNDVDVNDIGHLVFTAPERIWNCSSNSSSSGDPNKLLSTMTGGCKRHSHTLSTPEHTMPLTTASPPNCPLPPLSTSITTNCFKDYPVKRSSFQPAVVEEKENYPEVEIRYYIVERYYGPEPRPPPSSIQQRPVNHGQKLPT</sequence>
<dbReference type="WBParaSite" id="Smp_028650.1">
    <property type="protein sequence ID" value="Smp_028650.1"/>
    <property type="gene ID" value="Smp_028650"/>
</dbReference>
<proteinExistence type="predicted"/>
<dbReference type="InterPro" id="IPR008936">
    <property type="entry name" value="Rho_GTPase_activation_prot"/>
</dbReference>
<dbReference type="Proteomes" id="UP000008854">
    <property type="component" value="Unassembled WGS sequence"/>
</dbReference>
<name>A0A3Q0KDQ5_SCHMA</name>
<evidence type="ECO:0000313" key="3">
    <source>
        <dbReference type="Proteomes" id="UP000008854"/>
    </source>
</evidence>
<feature type="compositionally biased region" description="Low complexity" evidence="1">
    <location>
        <begin position="430"/>
        <end position="440"/>
    </location>
</feature>